<name>A0A1F8GUF6_9BACT</name>
<proteinExistence type="predicted"/>
<reference evidence="1 2" key="1">
    <citation type="journal article" date="2016" name="Nat. Commun.">
        <title>Thousands of microbial genomes shed light on interconnected biogeochemical processes in an aquifer system.</title>
        <authorList>
            <person name="Anantharaman K."/>
            <person name="Brown C.T."/>
            <person name="Hug L.A."/>
            <person name="Sharon I."/>
            <person name="Castelle C.J."/>
            <person name="Probst A.J."/>
            <person name="Thomas B.C."/>
            <person name="Singh A."/>
            <person name="Wilkins M.J."/>
            <person name="Karaoz U."/>
            <person name="Brodie E.L."/>
            <person name="Williams K.H."/>
            <person name="Hubbard S.S."/>
            <person name="Banfield J.F."/>
        </authorList>
    </citation>
    <scope>NUCLEOTIDE SEQUENCE [LARGE SCALE GENOMIC DNA]</scope>
</reference>
<organism evidence="1 2">
    <name type="scientific">Candidatus Yanofskybacteria bacterium RIFCSPLOWO2_01_FULL_49_17</name>
    <dbReference type="NCBI Taxonomy" id="1802700"/>
    <lineage>
        <taxon>Bacteria</taxon>
        <taxon>Candidatus Yanofskyibacteriota</taxon>
    </lineage>
</organism>
<dbReference type="EMBL" id="MGKO01000001">
    <property type="protein sequence ID" value="OGN28286.1"/>
    <property type="molecule type" value="Genomic_DNA"/>
</dbReference>
<sequence>MIAGIATIRIAQDVWSGPVIILSVQAVLKQLVPIKTSTTAELLAHQPKAATAAGIATIRIAPGPIRLRATEGIIAARIQATPPATNLLLDRRNIPSPPI</sequence>
<dbReference type="Proteomes" id="UP000178444">
    <property type="component" value="Unassembled WGS sequence"/>
</dbReference>
<protein>
    <submittedName>
        <fullName evidence="1">Uncharacterized protein</fullName>
    </submittedName>
</protein>
<evidence type="ECO:0000313" key="1">
    <source>
        <dbReference type="EMBL" id="OGN28286.1"/>
    </source>
</evidence>
<evidence type="ECO:0000313" key="2">
    <source>
        <dbReference type="Proteomes" id="UP000178444"/>
    </source>
</evidence>
<comment type="caution">
    <text evidence="1">The sequence shown here is derived from an EMBL/GenBank/DDBJ whole genome shotgun (WGS) entry which is preliminary data.</text>
</comment>
<accession>A0A1F8GUF6</accession>
<dbReference type="AlphaFoldDB" id="A0A1F8GUF6"/>
<gene>
    <name evidence="1" type="ORF">A2941_01935</name>
</gene>